<feature type="compositionally biased region" description="Low complexity" evidence="3">
    <location>
        <begin position="128"/>
        <end position="159"/>
    </location>
</feature>
<organism evidence="4 5">
    <name type="scientific">Neiella litorisoli</name>
    <dbReference type="NCBI Taxonomy" id="2771431"/>
    <lineage>
        <taxon>Bacteria</taxon>
        <taxon>Pseudomonadati</taxon>
        <taxon>Pseudomonadota</taxon>
        <taxon>Gammaproteobacteria</taxon>
        <taxon>Alteromonadales</taxon>
        <taxon>Echinimonadaceae</taxon>
        <taxon>Neiella</taxon>
    </lineage>
</organism>
<accession>A0A8J6QRJ1</accession>
<gene>
    <name evidence="4" type="ORF">IC617_08045</name>
</gene>
<dbReference type="InterPro" id="IPR000424">
    <property type="entry name" value="Primosome_PriB/ssb"/>
</dbReference>
<dbReference type="Proteomes" id="UP000638014">
    <property type="component" value="Unassembled WGS sequence"/>
</dbReference>
<proteinExistence type="predicted"/>
<dbReference type="AlphaFoldDB" id="A0A8J6QRJ1"/>
<dbReference type="GO" id="GO:0006260">
    <property type="term" value="P:DNA replication"/>
    <property type="evidence" value="ECO:0007669"/>
    <property type="project" value="InterPro"/>
</dbReference>
<dbReference type="PIRSF" id="PIRSF002070">
    <property type="entry name" value="SSB"/>
    <property type="match status" value="1"/>
</dbReference>
<keyword evidence="5" id="KW-1185">Reference proteome</keyword>
<sequence length="175" mass="19348">MKMAKKNDVCISGNISNVDVKNGQRGYFGSLSIAVDDGYRDQQTQQWVDRVYFVEVKVADKFLKSVKATLAKGDYVEIEGKLVVEKWKDKDTQQDRQAMKVQGYRVAVHIPKAAKDCLKAAGFLGAQQTAPQTNQQAAPQHNQQPAQPQQQGGYQSAPQQPAPQPGGFNEGAYNY</sequence>
<dbReference type="GO" id="GO:0003697">
    <property type="term" value="F:single-stranded DNA binding"/>
    <property type="evidence" value="ECO:0007669"/>
    <property type="project" value="InterPro"/>
</dbReference>
<name>A0A8J6QRJ1_9GAMM</name>
<dbReference type="EMBL" id="JACXAF010000009">
    <property type="protein sequence ID" value="MBD1389374.1"/>
    <property type="molecule type" value="Genomic_DNA"/>
</dbReference>
<feature type="region of interest" description="Disordered" evidence="3">
    <location>
        <begin position="128"/>
        <end position="175"/>
    </location>
</feature>
<evidence type="ECO:0000256" key="2">
    <source>
        <dbReference type="PIRNR" id="PIRNR002070"/>
    </source>
</evidence>
<dbReference type="Gene3D" id="2.40.50.140">
    <property type="entry name" value="Nucleic acid-binding proteins"/>
    <property type="match status" value="1"/>
</dbReference>
<dbReference type="RefSeq" id="WP_191144483.1">
    <property type="nucleotide sequence ID" value="NZ_JACXAF010000009.1"/>
</dbReference>
<dbReference type="InterPro" id="IPR011344">
    <property type="entry name" value="ssDNA-bd"/>
</dbReference>
<dbReference type="Pfam" id="PF00436">
    <property type="entry name" value="SSB"/>
    <property type="match status" value="1"/>
</dbReference>
<evidence type="ECO:0000256" key="1">
    <source>
        <dbReference type="ARBA" id="ARBA00023125"/>
    </source>
</evidence>
<reference evidence="4" key="1">
    <citation type="submission" date="2020-09" db="EMBL/GenBank/DDBJ databases">
        <title>A novel bacterium of genus Neiella, isolated from South China Sea.</title>
        <authorList>
            <person name="Huang H."/>
            <person name="Mo K."/>
            <person name="Hu Y."/>
        </authorList>
    </citation>
    <scope>NUCLEOTIDE SEQUENCE</scope>
    <source>
        <strain evidence="4">HB171785</strain>
    </source>
</reference>
<dbReference type="PROSITE" id="PS50935">
    <property type="entry name" value="SSB"/>
    <property type="match status" value="1"/>
</dbReference>
<evidence type="ECO:0000313" key="5">
    <source>
        <dbReference type="Proteomes" id="UP000638014"/>
    </source>
</evidence>
<protein>
    <recommendedName>
        <fullName evidence="2">Single-stranded DNA-binding protein</fullName>
    </recommendedName>
</protein>
<dbReference type="InterPro" id="IPR012340">
    <property type="entry name" value="NA-bd_OB-fold"/>
</dbReference>
<comment type="caution">
    <text evidence="4">The sequence shown here is derived from an EMBL/GenBank/DDBJ whole genome shotgun (WGS) entry which is preliminary data.</text>
</comment>
<evidence type="ECO:0000256" key="3">
    <source>
        <dbReference type="SAM" id="MobiDB-lite"/>
    </source>
</evidence>
<keyword evidence="1 2" id="KW-0238">DNA-binding</keyword>
<dbReference type="SUPFAM" id="SSF50249">
    <property type="entry name" value="Nucleic acid-binding proteins"/>
    <property type="match status" value="1"/>
</dbReference>
<evidence type="ECO:0000313" key="4">
    <source>
        <dbReference type="EMBL" id="MBD1389374.1"/>
    </source>
</evidence>